<dbReference type="OrthoDB" id="2014201at2759"/>
<dbReference type="InterPro" id="IPR029044">
    <property type="entry name" value="Nucleotide-diphossugar_trans"/>
</dbReference>
<dbReference type="AlphaFoldDB" id="A0A9P6GE94"/>
<dbReference type="Pfam" id="PF01501">
    <property type="entry name" value="Glyco_transf_8"/>
    <property type="match status" value="1"/>
</dbReference>
<keyword evidence="3" id="KW-1185">Reference proteome</keyword>
<reference evidence="2" key="1">
    <citation type="journal article" date="2020" name="Mol. Plant Microbe Interact.">
        <title>Genome Sequence of the Biocontrol Agent Coniothyrium minitans strain Conio (IMI 134523).</title>
        <authorList>
            <person name="Patel D."/>
            <person name="Shittu T.A."/>
            <person name="Baroncelli R."/>
            <person name="Muthumeenakshi S."/>
            <person name="Osborne T.H."/>
            <person name="Janganan T.K."/>
            <person name="Sreenivasaprasad S."/>
        </authorList>
    </citation>
    <scope>NUCLEOTIDE SEQUENCE</scope>
    <source>
        <strain evidence="2">Conio</strain>
    </source>
</reference>
<protein>
    <recommendedName>
        <fullName evidence="4">Nucleotide-diphospho-sugar transferase</fullName>
    </recommendedName>
</protein>
<proteinExistence type="predicted"/>
<evidence type="ECO:0000313" key="2">
    <source>
        <dbReference type="EMBL" id="KAF9733498.1"/>
    </source>
</evidence>
<dbReference type="EMBL" id="WJXW01000008">
    <property type="protein sequence ID" value="KAF9733498.1"/>
    <property type="molecule type" value="Genomic_DNA"/>
</dbReference>
<dbReference type="Gene3D" id="3.90.550.10">
    <property type="entry name" value="Spore Coat Polysaccharide Biosynthesis Protein SpsA, Chain A"/>
    <property type="match status" value="1"/>
</dbReference>
<feature type="compositionally biased region" description="Basic and acidic residues" evidence="1">
    <location>
        <begin position="378"/>
        <end position="389"/>
    </location>
</feature>
<comment type="caution">
    <text evidence="2">The sequence shown here is derived from an EMBL/GenBank/DDBJ whole genome shotgun (WGS) entry which is preliminary data.</text>
</comment>
<dbReference type="SUPFAM" id="SSF53448">
    <property type="entry name" value="Nucleotide-diphospho-sugar transferases"/>
    <property type="match status" value="1"/>
</dbReference>
<feature type="region of interest" description="Disordered" evidence="1">
    <location>
        <begin position="378"/>
        <end position="446"/>
    </location>
</feature>
<name>A0A9P6GE94_9PLEO</name>
<dbReference type="InterPro" id="IPR002495">
    <property type="entry name" value="Glyco_trans_8"/>
</dbReference>
<feature type="compositionally biased region" description="Basic residues" evidence="1">
    <location>
        <begin position="437"/>
        <end position="446"/>
    </location>
</feature>
<evidence type="ECO:0008006" key="4">
    <source>
        <dbReference type="Google" id="ProtNLM"/>
    </source>
</evidence>
<dbReference type="PANTHER" id="PTHR11183">
    <property type="entry name" value="GLYCOGENIN SUBFAMILY MEMBER"/>
    <property type="match status" value="1"/>
</dbReference>
<organism evidence="2 3">
    <name type="scientific">Paraphaeosphaeria minitans</name>
    <dbReference type="NCBI Taxonomy" id="565426"/>
    <lineage>
        <taxon>Eukaryota</taxon>
        <taxon>Fungi</taxon>
        <taxon>Dikarya</taxon>
        <taxon>Ascomycota</taxon>
        <taxon>Pezizomycotina</taxon>
        <taxon>Dothideomycetes</taxon>
        <taxon>Pleosporomycetidae</taxon>
        <taxon>Pleosporales</taxon>
        <taxon>Massarineae</taxon>
        <taxon>Didymosphaeriaceae</taxon>
        <taxon>Paraphaeosphaeria</taxon>
    </lineage>
</organism>
<evidence type="ECO:0000313" key="3">
    <source>
        <dbReference type="Proteomes" id="UP000756921"/>
    </source>
</evidence>
<dbReference type="Proteomes" id="UP000756921">
    <property type="component" value="Unassembled WGS sequence"/>
</dbReference>
<gene>
    <name evidence="2" type="ORF">PMIN01_07841</name>
</gene>
<sequence>MSTQERDSNENTHGNGVNAYATLLTRPSYLAGALLLAYTLSHHSPNTPLIILYTPETMTDTAVAALRTEAKYSNAVLYPVEHLRLPAGGKGDEEGMVAERFIDTWTKLRVFEVLEVDGRKVERLCFLDADMMVFSNPSPFIFNPDNDAYLAGGHAKRLVATHICVCNLDGDAWAPASWTPNNCAHTHVGDKNGVPAVKSEPPTMGDMNTGTFAFHPSPALRSFVLDAFRETPPRDLRRLKFPDQDFLNSVFQGRWKSVSWRVNALKTWRYWHPAMWDDNSVAVLHYIVDKPWAARITTTPEGKKVAGYKGDDGETHGWWWDAFGRWEAERKGQGEVDLLATTAKYVANEDGADSEEMRAVGGGAQAFAKKWESGAKVDDGAKEGEKIVGDVKGGSEGISQAKPDEVTGNPPPGQSDFGQGPHGPILRKPMFGERGHGRVVRGGRGG</sequence>
<dbReference type="GO" id="GO:0016757">
    <property type="term" value="F:glycosyltransferase activity"/>
    <property type="evidence" value="ECO:0007669"/>
    <property type="project" value="InterPro"/>
</dbReference>
<evidence type="ECO:0000256" key="1">
    <source>
        <dbReference type="SAM" id="MobiDB-lite"/>
    </source>
</evidence>
<dbReference type="InterPro" id="IPR050587">
    <property type="entry name" value="GNT1/Glycosyltrans_8"/>
</dbReference>
<accession>A0A9P6GE94</accession>